<feature type="non-terminal residue" evidence="4">
    <location>
        <position position="2236"/>
    </location>
</feature>
<evidence type="ECO:0000256" key="2">
    <source>
        <dbReference type="SAM" id="SignalP"/>
    </source>
</evidence>
<feature type="domain" description="DUF11" evidence="3">
    <location>
        <begin position="1480"/>
        <end position="1574"/>
    </location>
</feature>
<dbReference type="RefSeq" id="WP_143009672.1">
    <property type="nucleotide sequence ID" value="NZ_FNEH01000003.1"/>
</dbReference>
<dbReference type="Proteomes" id="UP000198945">
    <property type="component" value="Unassembled WGS sequence"/>
</dbReference>
<dbReference type="Pfam" id="PF01345">
    <property type="entry name" value="DUF11"/>
    <property type="match status" value="2"/>
</dbReference>
<dbReference type="InterPro" id="IPR001434">
    <property type="entry name" value="OmcB-like_DUF11"/>
</dbReference>
<dbReference type="InterPro" id="IPR008966">
    <property type="entry name" value="Adhesion_dom_sf"/>
</dbReference>
<evidence type="ECO:0000259" key="3">
    <source>
        <dbReference type="Pfam" id="PF01345"/>
    </source>
</evidence>
<proteinExistence type="predicted"/>
<dbReference type="PANTHER" id="PTHR34819">
    <property type="entry name" value="LARGE CYSTEINE-RICH PERIPLASMIC PROTEIN OMCB"/>
    <property type="match status" value="1"/>
</dbReference>
<protein>
    <submittedName>
        <fullName evidence="4">Conserved repeat domain-containing protein</fullName>
    </submittedName>
</protein>
<evidence type="ECO:0000256" key="1">
    <source>
        <dbReference type="SAM" id="MobiDB-lite"/>
    </source>
</evidence>
<name>A0A1G8J2Y9_9FIRM</name>
<sequence length="2236" mass="245301">MKINSKNILTILITLIMILSLGAAVMAQDDITIEQTIPAEIYPNDAVGQNYTAEIINNTVSAAGDLELVLNLPDGFRLSKSQINEIKIVDENNNESIISSSDYNFSENVNTYTITPVEEGVVLDAGSSIVMDYNLSTDASLDNQNKDLGITFNYLDQADSSLTKTDTETLDEKILFGELDIDLDLAPQPMHRGGEFTVTATVTNVGEGKLFDTTLTPNQSAGFSDPSFTSGEDSIPELGSGDSYTFEYNYTVVDNDNFETLKLTAKNPATEIPDVTESANFRFNPRKPFIDIEPLTDPATIDFDTSNLIEIKVTNTTAGEGPARGIEIKSNIPAEYDVINLTDGWSYNAGVFTYDDGDFPSGDDVNYSETLSFNLQTDDPLNQNESGTITLQAEYTDDEDNPYSRPFETFNYNVTGIPTLNIKSSADTTASHTDTDRMYLGEEISYTYTVSLTEFDRFTNDDIVVELTNFDDTRLSYLSYNADGIGTFDPTTKTWTLTPSDLNGQDRSITIDFKITDDKTKAKDTVLTEAEVSGNLKLADNTEIPIADNTSNSFYLQSRYNEVDLNQQTKEIVNLPDEGSFDYTKTDNKHRVIYEVSYSFGGSSAGTWTGSTISDDMDNGQIYNDTDGFIQYSIDGGSTWDDVPVDNINSTESNLQFKLDFLAEDNNFGVDSVADKTVHFRYKLEVTQNGDFPSWTTLSLNGIDGSTDFYQVVEVPVSGAKADVDIDVQKNGSTANDIDKGEKVDLKIDVTKNPWMIKDLVVRIKPNGFTYGDYSDIKNSNDIEITGFGGYSPDISYDSTNELLIFDFSGVSGAGEFIDQNSTNTKMKNLGTITLNNMIKDCSETFTAGAEIDYRHGLIDSTEAPITKTDQSQDPLIKRKSDLIITAVNPVIVTEETVTWTIDITNTDIGTAHNTEFIGTFSEIFDYQFSQIDSVTATPQINTDNTQATATWNLGSIESGATKKLQITADITDADPRTIKDFSSAFSSQVKWYTEEVNNIKYECGNNTRDDFPQFVEPIKISDLVVKNNLVSPAEINICSEGFMEIIVQSTGQTRNYNLELRQDFLTTGIIFDETKDITVTNQNGSNTYSISASTLEDNNGNLVFKEETFPELAAIDIGEEIKIEFAIKTNGDFNVSNEVQPAVSWNPPSKYNQDDDDQEFSKNGSIYKIPRIRPEINIDLKGRNETIGEQTFVDNPAAMAGKNTIRWKLDIENIGDGDAGNVWIESSDFPSSTVLYSDDNLQNSVDNNQSDNYWVVPNLAAGESQSYYLEYTVPAESNAVEEINADVSWGCDDNNRLSTPGKSSDQSSLTTVPEITFSHENLNNNLTRKDGTIVLTMVNTGAPVYNLDFDYNLSDRYKLQSITSYSSNLENNEVDDNWQNHTTQPAADDSLNQISWIYGNFPIAAGSYQIEFELVDNVVGENPRVSDDPIEINPSVDAAYDYLNSAKKNQSFNLNNLTPKFVELAIAISPEKQIISDSANDVEWTISVTNNGNAEAVNTNVEQELGDGFDYNNLSYTIDTSYQGDNFSYSLDNETGILSWTDLEIPAGGTAEIIVTTKMLADGSHTNTVQAEEISPYTNEVESITEVKEAYTAAFNLNKELITTDKPSSGYFAPGEIVEYQVTADLIGNLNYKNLTIIDDLPSGLKLDVTITDHQSSDPTLAFNNNTTEGQLEWSGTIDGSASQKAVINYKLRVVKDGVSRGDLITNTAEASFDIDYLNDSNDSNDIQFTADNSILNNEALIDSSEFNFEEPELTISRSADNSTVDSSTVLEHTLSVSNGTAANISPAYQTKIVETIPAGFRDKEANIINTVVIEKADGTVLTKNTDYELAYDDTDHQLIITFKDTVNSILNPAEKYIIKYQTEANNDIQAGLNYTFSAELEEYYSVVKNVNDAQKYPAADQTITADKTFNGSSSTFTANSDITNVSPGDTVNYNLSFLVPAKTTVNSFDLSAELPEGLDFIVGSITGPGTPENITGNDLGQWKPAQITGDPENGGQSIVFSDGGVTITNDSSEDYIYKLSFQAKVLNIDAVSNGNSLNSDFIYEYNGNQLSDSVNLTVVEPDLALDKSFAAGSYEAGDTIEYTITINHSGSSTAAAYDLTVEDLIPEGMSYVDDSMTTAADVSVINTAVSSGQELSWTIEELAQTYDSSTPLKLTYQVTVDDSVEPAEVLTNAAEISWTSHPDDTNPDQRTGAAGDSLNDYIQTTDTDLTINDDLSIAKSITSTGTEYAVGDTV</sequence>
<evidence type="ECO:0000313" key="5">
    <source>
        <dbReference type="Proteomes" id="UP000198945"/>
    </source>
</evidence>
<dbReference type="InterPro" id="IPR047589">
    <property type="entry name" value="DUF11_rpt"/>
</dbReference>
<feature type="domain" description="DUF11" evidence="3">
    <location>
        <begin position="2064"/>
        <end position="2190"/>
    </location>
</feature>
<feature type="chain" id="PRO_5038510268" evidence="2">
    <location>
        <begin position="28"/>
        <end position="2236"/>
    </location>
</feature>
<dbReference type="Gene3D" id="2.60.40.10">
    <property type="entry name" value="Immunoglobulins"/>
    <property type="match status" value="1"/>
</dbReference>
<dbReference type="EMBL" id="FNEH01000003">
    <property type="protein sequence ID" value="SDI25566.1"/>
    <property type="molecule type" value="Genomic_DNA"/>
</dbReference>
<dbReference type="SUPFAM" id="SSF49401">
    <property type="entry name" value="Bacterial adhesins"/>
    <property type="match status" value="1"/>
</dbReference>
<dbReference type="NCBIfam" id="TIGR01451">
    <property type="entry name" value="B_ant_repeat"/>
    <property type="match status" value="1"/>
</dbReference>
<organism evidence="4 5">
    <name type="scientific">Halanaerobium congolense</name>
    <dbReference type="NCBI Taxonomy" id="54121"/>
    <lineage>
        <taxon>Bacteria</taxon>
        <taxon>Bacillati</taxon>
        <taxon>Bacillota</taxon>
        <taxon>Clostridia</taxon>
        <taxon>Halanaerobiales</taxon>
        <taxon>Halanaerobiaceae</taxon>
        <taxon>Halanaerobium</taxon>
    </lineage>
</organism>
<gene>
    <name evidence="4" type="ORF">SAMN04515654_103184</name>
</gene>
<reference evidence="4 5" key="1">
    <citation type="submission" date="2016-10" db="EMBL/GenBank/DDBJ databases">
        <authorList>
            <person name="de Groot N.N."/>
        </authorList>
    </citation>
    <scope>NUCLEOTIDE SEQUENCE [LARGE SCALE GENOMIC DNA]</scope>
    <source>
        <strain evidence="4 5">WG7</strain>
    </source>
</reference>
<evidence type="ECO:0000313" key="4">
    <source>
        <dbReference type="EMBL" id="SDI25566.1"/>
    </source>
</evidence>
<feature type="signal peptide" evidence="2">
    <location>
        <begin position="1"/>
        <end position="27"/>
    </location>
</feature>
<dbReference type="InterPro" id="IPR013783">
    <property type="entry name" value="Ig-like_fold"/>
</dbReference>
<accession>A0A1G8J2Y9</accession>
<dbReference type="InterPro" id="IPR051172">
    <property type="entry name" value="Chlamydia_OmcB"/>
</dbReference>
<dbReference type="Gene3D" id="2.60.40.740">
    <property type="match status" value="3"/>
</dbReference>
<feature type="region of interest" description="Disordered" evidence="1">
    <location>
        <begin position="2176"/>
        <end position="2201"/>
    </location>
</feature>
<keyword evidence="2" id="KW-0732">Signal</keyword>